<sequence>MRPTDLHLLPHFDALISLQSVSKAASQMGITQPAMSAALSKLRHIFGDPLLTRSGNQWRPTARALALHQTFRPMLDAWQMETTPAQDFDPSTAHKTFNLYATDYIQFVVMPPLLGKLRSVAPHIKLQLLPPRLHGGQEMLAENHIELHIGHYPDPPESLRARFLFEEPPCCLVRSDHPLLIQEWNLDTFLAYEHMDAVGYIGYFNSQLDALLREQNRSRRVGVVLSSYLAVAFVLASSDMIATLPASVGRALAPLSGTIALPAPVPLPPLRISMFWHERYQTDRAHSWLRQYISRELETVRTGTLHDAP</sequence>
<dbReference type="OrthoDB" id="8583877at2"/>
<dbReference type="InterPro" id="IPR036390">
    <property type="entry name" value="WH_DNA-bd_sf"/>
</dbReference>
<keyword evidence="4" id="KW-0804">Transcription</keyword>
<reference evidence="6 7" key="1">
    <citation type="submission" date="2020-07" db="EMBL/GenBank/DDBJ databases">
        <title>Taxonomic revisions and descriptions of new bacterial species based on genomic comparisons in the high-G+C-content subgroup of the family Alcaligenaceae.</title>
        <authorList>
            <person name="Szabo A."/>
            <person name="Felfoldi T."/>
        </authorList>
    </citation>
    <scope>NUCLEOTIDE SEQUENCE [LARGE SCALE GENOMIC DNA]</scope>
    <source>
        <strain evidence="6 7">DSM 25264</strain>
    </source>
</reference>
<dbReference type="InterPro" id="IPR036388">
    <property type="entry name" value="WH-like_DNA-bd_sf"/>
</dbReference>
<dbReference type="PRINTS" id="PR00039">
    <property type="entry name" value="HTHLYSR"/>
</dbReference>
<evidence type="ECO:0000256" key="2">
    <source>
        <dbReference type="ARBA" id="ARBA00023015"/>
    </source>
</evidence>
<protein>
    <submittedName>
        <fullName evidence="6">LysR family transcriptional regulator</fullName>
    </submittedName>
</protein>
<keyword evidence="2" id="KW-0805">Transcription regulation</keyword>
<keyword evidence="3" id="KW-0238">DNA-binding</keyword>
<evidence type="ECO:0000256" key="3">
    <source>
        <dbReference type="ARBA" id="ARBA00023125"/>
    </source>
</evidence>
<feature type="domain" description="HTH lysR-type" evidence="5">
    <location>
        <begin position="1"/>
        <end position="61"/>
    </location>
</feature>
<evidence type="ECO:0000313" key="7">
    <source>
        <dbReference type="Proteomes" id="UP000580517"/>
    </source>
</evidence>
<dbReference type="GO" id="GO:0003700">
    <property type="term" value="F:DNA-binding transcription factor activity"/>
    <property type="evidence" value="ECO:0007669"/>
    <property type="project" value="InterPro"/>
</dbReference>
<evidence type="ECO:0000313" key="6">
    <source>
        <dbReference type="EMBL" id="NYT35803.1"/>
    </source>
</evidence>
<evidence type="ECO:0000256" key="4">
    <source>
        <dbReference type="ARBA" id="ARBA00023163"/>
    </source>
</evidence>
<gene>
    <name evidence="6" type="ORF">H0A68_02880</name>
</gene>
<dbReference type="CDD" id="cd08417">
    <property type="entry name" value="PBP2_Nitroaromatics_like"/>
    <property type="match status" value="1"/>
</dbReference>
<dbReference type="InterPro" id="IPR050389">
    <property type="entry name" value="LysR-type_TF"/>
</dbReference>
<dbReference type="PANTHER" id="PTHR30118:SF15">
    <property type="entry name" value="TRANSCRIPTIONAL REGULATORY PROTEIN"/>
    <property type="match status" value="1"/>
</dbReference>
<dbReference type="InterPro" id="IPR005119">
    <property type="entry name" value="LysR_subst-bd"/>
</dbReference>
<dbReference type="SUPFAM" id="SSF46785">
    <property type="entry name" value="Winged helix' DNA-binding domain"/>
    <property type="match status" value="1"/>
</dbReference>
<evidence type="ECO:0000256" key="1">
    <source>
        <dbReference type="ARBA" id="ARBA00009437"/>
    </source>
</evidence>
<name>A0A853F6T7_9BURK</name>
<dbReference type="InterPro" id="IPR037402">
    <property type="entry name" value="YidZ_PBP2"/>
</dbReference>
<dbReference type="Proteomes" id="UP000580517">
    <property type="component" value="Unassembled WGS sequence"/>
</dbReference>
<dbReference type="Gene3D" id="1.10.10.10">
    <property type="entry name" value="Winged helix-like DNA-binding domain superfamily/Winged helix DNA-binding domain"/>
    <property type="match status" value="1"/>
</dbReference>
<dbReference type="EMBL" id="JACCEW010000001">
    <property type="protein sequence ID" value="NYT35803.1"/>
    <property type="molecule type" value="Genomic_DNA"/>
</dbReference>
<dbReference type="GO" id="GO:0003677">
    <property type="term" value="F:DNA binding"/>
    <property type="evidence" value="ECO:0007669"/>
    <property type="project" value="UniProtKB-KW"/>
</dbReference>
<evidence type="ECO:0000259" key="5">
    <source>
        <dbReference type="PROSITE" id="PS50931"/>
    </source>
</evidence>
<dbReference type="SUPFAM" id="SSF53850">
    <property type="entry name" value="Periplasmic binding protein-like II"/>
    <property type="match status" value="1"/>
</dbReference>
<dbReference type="PANTHER" id="PTHR30118">
    <property type="entry name" value="HTH-TYPE TRANSCRIPTIONAL REGULATOR LEUO-RELATED"/>
    <property type="match status" value="1"/>
</dbReference>
<dbReference type="PROSITE" id="PS50931">
    <property type="entry name" value="HTH_LYSR"/>
    <property type="match status" value="1"/>
</dbReference>
<dbReference type="Pfam" id="PF00126">
    <property type="entry name" value="HTH_1"/>
    <property type="match status" value="1"/>
</dbReference>
<accession>A0A853F6T7</accession>
<proteinExistence type="inferred from homology"/>
<dbReference type="InterPro" id="IPR000847">
    <property type="entry name" value="LysR_HTH_N"/>
</dbReference>
<dbReference type="Pfam" id="PF03466">
    <property type="entry name" value="LysR_substrate"/>
    <property type="match status" value="1"/>
</dbReference>
<organism evidence="6 7">
    <name type="scientific">Allopusillimonas soli</name>
    <dbReference type="NCBI Taxonomy" id="659016"/>
    <lineage>
        <taxon>Bacteria</taxon>
        <taxon>Pseudomonadati</taxon>
        <taxon>Pseudomonadota</taxon>
        <taxon>Betaproteobacteria</taxon>
        <taxon>Burkholderiales</taxon>
        <taxon>Alcaligenaceae</taxon>
        <taxon>Allopusillimonas</taxon>
    </lineage>
</organism>
<comment type="similarity">
    <text evidence="1">Belongs to the LysR transcriptional regulatory family.</text>
</comment>
<comment type="caution">
    <text evidence="6">The sequence shown here is derived from an EMBL/GenBank/DDBJ whole genome shotgun (WGS) entry which is preliminary data.</text>
</comment>
<dbReference type="AlphaFoldDB" id="A0A853F6T7"/>
<dbReference type="Gene3D" id="3.40.190.10">
    <property type="entry name" value="Periplasmic binding protein-like II"/>
    <property type="match status" value="2"/>
</dbReference>
<keyword evidence="7" id="KW-1185">Reference proteome</keyword>